<evidence type="ECO:0000313" key="1">
    <source>
        <dbReference type="EMBL" id="CAD7700643.1"/>
    </source>
</evidence>
<proteinExistence type="predicted"/>
<name>A0A8S1IZN3_9CHLO</name>
<evidence type="ECO:0000313" key="2">
    <source>
        <dbReference type="Proteomes" id="UP000708148"/>
    </source>
</evidence>
<protein>
    <submittedName>
        <fullName evidence="1">Uncharacterized protein</fullName>
    </submittedName>
</protein>
<feature type="non-terminal residue" evidence="1">
    <location>
        <position position="200"/>
    </location>
</feature>
<comment type="caution">
    <text evidence="1">The sequence shown here is derived from an EMBL/GenBank/DDBJ whole genome shotgun (WGS) entry which is preliminary data.</text>
</comment>
<reference evidence="1" key="1">
    <citation type="submission" date="2020-12" db="EMBL/GenBank/DDBJ databases">
        <authorList>
            <person name="Iha C."/>
        </authorList>
    </citation>
    <scope>NUCLEOTIDE SEQUENCE</scope>
</reference>
<sequence>RPGISWSNADTYCWEVPPSPSQKRELEDRGHYWTDECELSAFLILKYLAIQSACYLVAAVYFDNVVPDGKGVPRPPWYLLSLSYWRPTQRRDAKHLKTALKRHHETAAGYSTDEDVKCESYRMRRKCLNILRSMGEWSDSDSISMSFTKGDDGSGMEEFWTDISITPRGQEASELEEQDPADPVMQLFGLRKASAWAGRR</sequence>
<organism evidence="1 2">
    <name type="scientific">Ostreobium quekettii</name>
    <dbReference type="NCBI Taxonomy" id="121088"/>
    <lineage>
        <taxon>Eukaryota</taxon>
        <taxon>Viridiplantae</taxon>
        <taxon>Chlorophyta</taxon>
        <taxon>core chlorophytes</taxon>
        <taxon>Ulvophyceae</taxon>
        <taxon>TCBD clade</taxon>
        <taxon>Bryopsidales</taxon>
        <taxon>Ostreobineae</taxon>
        <taxon>Ostreobiaceae</taxon>
        <taxon>Ostreobium</taxon>
    </lineage>
</organism>
<accession>A0A8S1IZN3</accession>
<dbReference type="Proteomes" id="UP000708148">
    <property type="component" value="Unassembled WGS sequence"/>
</dbReference>
<gene>
    <name evidence="1" type="ORF">OSTQU699_LOCUS6002</name>
</gene>
<dbReference type="AlphaFoldDB" id="A0A8S1IZN3"/>
<keyword evidence="2" id="KW-1185">Reference proteome</keyword>
<dbReference type="EMBL" id="CAJHUC010001314">
    <property type="protein sequence ID" value="CAD7700643.1"/>
    <property type="molecule type" value="Genomic_DNA"/>
</dbReference>